<evidence type="ECO:0000256" key="1">
    <source>
        <dbReference type="ARBA" id="ARBA00003456"/>
    </source>
</evidence>
<proteinExistence type="inferred from homology"/>
<evidence type="ECO:0000256" key="9">
    <source>
        <dbReference type="ARBA" id="ARBA00023310"/>
    </source>
</evidence>
<protein>
    <submittedName>
        <fullName evidence="11">ATP synthase, F1 gamma subunit</fullName>
    </submittedName>
</protein>
<evidence type="ECO:0000256" key="10">
    <source>
        <dbReference type="SAM" id="Coils"/>
    </source>
</evidence>
<dbReference type="SUPFAM" id="SSF52943">
    <property type="entry name" value="ATP synthase (F1-ATPase), gamma subunit"/>
    <property type="match status" value="1"/>
</dbReference>
<evidence type="ECO:0000313" key="11">
    <source>
        <dbReference type="EMBL" id="SMP08570.1"/>
    </source>
</evidence>
<keyword evidence="4" id="KW-0813">Transport</keyword>
<dbReference type="Proteomes" id="UP001157947">
    <property type="component" value="Unassembled WGS sequence"/>
</dbReference>
<keyword evidence="6" id="KW-0406">Ion transport</keyword>
<dbReference type="Pfam" id="PF00231">
    <property type="entry name" value="ATP-synt"/>
    <property type="match status" value="1"/>
</dbReference>
<evidence type="ECO:0000256" key="2">
    <source>
        <dbReference type="ARBA" id="ARBA00004170"/>
    </source>
</evidence>
<comment type="subcellular location">
    <subcellularLocation>
        <location evidence="2">Membrane</location>
        <topology evidence="2">Peripheral membrane protein</topology>
    </subcellularLocation>
</comment>
<keyword evidence="12" id="KW-1185">Reference proteome</keyword>
<dbReference type="CDD" id="cd12151">
    <property type="entry name" value="F1-ATPase_gamma"/>
    <property type="match status" value="1"/>
</dbReference>
<keyword evidence="8" id="KW-0139">CF(1)</keyword>
<evidence type="ECO:0000256" key="7">
    <source>
        <dbReference type="ARBA" id="ARBA00023136"/>
    </source>
</evidence>
<comment type="function">
    <text evidence="1">Produces ATP from ADP in the presence of a proton gradient across the membrane. The gamma chain is believed to be important in regulating ATPase activity and the flow of protons through the CF(0) complex.</text>
</comment>
<dbReference type="Gene3D" id="1.10.287.80">
    <property type="entry name" value="ATP synthase, gamma subunit, helix hairpin domain"/>
    <property type="match status" value="1"/>
</dbReference>
<keyword evidence="5" id="KW-0375">Hydrogen ion transport</keyword>
<dbReference type="InterPro" id="IPR000131">
    <property type="entry name" value="ATP_synth_F1_gsu"/>
</dbReference>
<dbReference type="PRINTS" id="PR00126">
    <property type="entry name" value="ATPASEGAMMA"/>
</dbReference>
<evidence type="ECO:0000313" key="12">
    <source>
        <dbReference type="Proteomes" id="UP001157947"/>
    </source>
</evidence>
<evidence type="ECO:0000256" key="4">
    <source>
        <dbReference type="ARBA" id="ARBA00022448"/>
    </source>
</evidence>
<name>A0AA45WKV4_9AQUI</name>
<dbReference type="GO" id="GO:0045259">
    <property type="term" value="C:proton-transporting ATP synthase complex"/>
    <property type="evidence" value="ECO:0007669"/>
    <property type="project" value="UniProtKB-KW"/>
</dbReference>
<comment type="similarity">
    <text evidence="3">Belongs to the ATPase gamma chain family.</text>
</comment>
<sequence>MKATEEIQPKIKRFEDIGKIVLSMKSIVSLNVQNSQKQIQSLRDYEEEITSSLKMLLSYFPDITLGFEEGKKGIIVYGSEQGLCGLFNEKIAKFVNETFKEYEGLIIVGKKLDDTIRDRKLKSFAAPVNYEAIYSYATELLEYITQIYVSKKINEIYVVYNQFLGVGKYKPVYRRIIPFEIEREEIFKFPPVTDINPEEILSNLIIEYIFSNIYRSYLESFLSENSVRLMNMNNASKSIEKNINSLEIEKNYYRQEEITNEIQEILTAYKVLAGEK</sequence>
<dbReference type="Gene3D" id="3.40.1380.10">
    <property type="match status" value="1"/>
</dbReference>
<evidence type="ECO:0000256" key="3">
    <source>
        <dbReference type="ARBA" id="ARBA00007681"/>
    </source>
</evidence>
<keyword evidence="7" id="KW-0472">Membrane</keyword>
<dbReference type="RefSeq" id="WP_265134122.1">
    <property type="nucleotide sequence ID" value="NZ_FXTX01000006.1"/>
</dbReference>
<organism evidence="11 12">
    <name type="scientific">Venenivibrio stagnispumantis</name>
    <dbReference type="NCBI Taxonomy" id="407998"/>
    <lineage>
        <taxon>Bacteria</taxon>
        <taxon>Pseudomonadati</taxon>
        <taxon>Aquificota</taxon>
        <taxon>Aquificia</taxon>
        <taxon>Aquificales</taxon>
        <taxon>Hydrogenothermaceae</taxon>
        <taxon>Venenivibrio</taxon>
    </lineage>
</organism>
<keyword evidence="9" id="KW-0066">ATP synthesis</keyword>
<comment type="caution">
    <text evidence="11">The sequence shown here is derived from an EMBL/GenBank/DDBJ whole genome shotgun (WGS) entry which is preliminary data.</text>
</comment>
<dbReference type="PANTHER" id="PTHR11693:SF22">
    <property type="entry name" value="ATP SYNTHASE SUBUNIT GAMMA, MITOCHONDRIAL"/>
    <property type="match status" value="1"/>
</dbReference>
<feature type="coiled-coil region" evidence="10">
    <location>
        <begin position="229"/>
        <end position="256"/>
    </location>
</feature>
<dbReference type="InterPro" id="IPR035968">
    <property type="entry name" value="ATP_synth_F1_ATPase_gsu"/>
</dbReference>
<evidence type="ECO:0000256" key="5">
    <source>
        <dbReference type="ARBA" id="ARBA00022781"/>
    </source>
</evidence>
<dbReference type="GO" id="GO:0046933">
    <property type="term" value="F:proton-transporting ATP synthase activity, rotational mechanism"/>
    <property type="evidence" value="ECO:0007669"/>
    <property type="project" value="InterPro"/>
</dbReference>
<accession>A0AA45WKV4</accession>
<dbReference type="PANTHER" id="PTHR11693">
    <property type="entry name" value="ATP SYNTHASE GAMMA CHAIN"/>
    <property type="match status" value="1"/>
</dbReference>
<evidence type="ECO:0000256" key="6">
    <source>
        <dbReference type="ARBA" id="ARBA00023065"/>
    </source>
</evidence>
<dbReference type="AlphaFoldDB" id="A0AA45WKV4"/>
<gene>
    <name evidence="11" type="ORF">SAMN06264868_10635</name>
</gene>
<evidence type="ECO:0000256" key="8">
    <source>
        <dbReference type="ARBA" id="ARBA00023196"/>
    </source>
</evidence>
<keyword evidence="10" id="KW-0175">Coiled coil</keyword>
<dbReference type="EMBL" id="FXTX01000006">
    <property type="protein sequence ID" value="SMP08570.1"/>
    <property type="molecule type" value="Genomic_DNA"/>
</dbReference>
<reference evidence="11" key="1">
    <citation type="submission" date="2017-05" db="EMBL/GenBank/DDBJ databases">
        <authorList>
            <person name="Varghese N."/>
            <person name="Submissions S."/>
        </authorList>
    </citation>
    <scope>NUCLEOTIDE SEQUENCE</scope>
    <source>
        <strain evidence="11">DSM 18763</strain>
    </source>
</reference>